<dbReference type="Pfam" id="PF02493">
    <property type="entry name" value="MORN"/>
    <property type="match status" value="3"/>
</dbReference>
<gene>
    <name evidence="2" type="ORF">AB870_25840</name>
</gene>
<sequence>MASGTGRLTLSVHDDPIEVFNGTMREGLKEGHGTYRWLKTGSAYDGYYAAGLRSGPGTFTWGSSGNRYEGTFKEGKLHGDGTFTFASGMRKSGTWVEDAFVAGTIWDASGNLIGSVPNEPSNEMAGSTSDDTGSGWLGVLGAVAQLAGAAGGKNAAQLQALGSAMQRQAPSTAQVAAASVAARPAPSQAASARNASAQPAATTAAAVGTSGPTEEANVNQCVEFAGDSTFLYLVNRCAYKIAVQFCFTGAAVRSGNCARGELGLEWAPPNGRSTIAGPMIEGRAQYASHWYACKDGATPRVTATANGLSGRCVRG</sequence>
<evidence type="ECO:0000313" key="2">
    <source>
        <dbReference type="EMBL" id="ANI21678.1"/>
    </source>
</evidence>
<name>A0A173GZR7_9BURK</name>
<dbReference type="AlphaFoldDB" id="A0A173GZR7"/>
<dbReference type="SMART" id="SM00698">
    <property type="entry name" value="MORN"/>
    <property type="match status" value="3"/>
</dbReference>
<dbReference type="EMBL" id="CP011807">
    <property type="protein sequence ID" value="ANI21678.1"/>
    <property type="molecule type" value="Genomic_DNA"/>
</dbReference>
<dbReference type="Proteomes" id="UP000035651">
    <property type="component" value="Chromosome"/>
</dbReference>
<keyword evidence="3" id="KW-1185">Reference proteome</keyword>
<dbReference type="RefSeq" id="WP_053059617.1">
    <property type="nucleotide sequence ID" value="NZ_CP011807.3"/>
</dbReference>
<dbReference type="PANTHER" id="PTHR43215:SF14">
    <property type="entry name" value="RADIAL SPOKE HEAD 1 HOMOLOG"/>
    <property type="match status" value="1"/>
</dbReference>
<dbReference type="STRING" id="656179.AB870_25840"/>
<accession>A0A173GZR7</accession>
<evidence type="ECO:0008006" key="4">
    <source>
        <dbReference type="Google" id="ProtNLM"/>
    </source>
</evidence>
<keyword evidence="1" id="KW-0677">Repeat</keyword>
<reference evidence="2" key="1">
    <citation type="submission" date="2016-06" db="EMBL/GenBank/DDBJ databases">
        <title>Complete Genome Sequence of Pandoraea faecigallinarum DSM-23572.</title>
        <authorList>
            <person name="Yong D."/>
            <person name="Ee R."/>
            <person name="Lim Y.-L."/>
            <person name="Yin W.-F."/>
            <person name="Chan K.-G."/>
        </authorList>
    </citation>
    <scope>NUCLEOTIDE SEQUENCE</scope>
    <source>
        <strain evidence="2">DSM 23572</strain>
    </source>
</reference>
<proteinExistence type="predicted"/>
<evidence type="ECO:0000256" key="1">
    <source>
        <dbReference type="ARBA" id="ARBA00022737"/>
    </source>
</evidence>
<dbReference type="InterPro" id="IPR003409">
    <property type="entry name" value="MORN"/>
</dbReference>
<evidence type="ECO:0000313" key="3">
    <source>
        <dbReference type="Proteomes" id="UP000035651"/>
    </source>
</evidence>
<dbReference type="KEGG" id="pfg:AB870_25840"/>
<dbReference type="PANTHER" id="PTHR43215">
    <property type="entry name" value="RADIAL SPOKE HEAD 1 HOMOLOG"/>
    <property type="match status" value="1"/>
</dbReference>
<protein>
    <recommendedName>
        <fullName evidence="4">MORN repeat-containing protein</fullName>
    </recommendedName>
</protein>
<dbReference type="Gene3D" id="2.20.110.10">
    <property type="entry name" value="Histone H3 K4-specific methyltransferase SET7/9 N-terminal domain"/>
    <property type="match status" value="1"/>
</dbReference>
<organism evidence="2 3">
    <name type="scientific">Pandoraea faecigallinarum</name>
    <dbReference type="NCBI Taxonomy" id="656179"/>
    <lineage>
        <taxon>Bacteria</taxon>
        <taxon>Pseudomonadati</taxon>
        <taxon>Pseudomonadota</taxon>
        <taxon>Betaproteobacteria</taxon>
        <taxon>Burkholderiales</taxon>
        <taxon>Burkholderiaceae</taxon>
        <taxon>Pandoraea</taxon>
    </lineage>
</organism>
<dbReference type="SUPFAM" id="SSF82185">
    <property type="entry name" value="Histone H3 K4-specific methyltransferase SET7/9 N-terminal domain"/>
    <property type="match status" value="1"/>
</dbReference>